<reference evidence="1" key="1">
    <citation type="submission" date="2021-06" db="EMBL/GenBank/DDBJ databases">
        <authorList>
            <person name="Kallberg Y."/>
            <person name="Tangrot J."/>
            <person name="Rosling A."/>
        </authorList>
    </citation>
    <scope>NUCLEOTIDE SEQUENCE</scope>
    <source>
        <strain evidence="1">AU212A</strain>
    </source>
</reference>
<evidence type="ECO:0000313" key="2">
    <source>
        <dbReference type="Proteomes" id="UP000789860"/>
    </source>
</evidence>
<comment type="caution">
    <text evidence="1">The sequence shown here is derived from an EMBL/GenBank/DDBJ whole genome shotgun (WGS) entry which is preliminary data.</text>
</comment>
<organism evidence="1 2">
    <name type="scientific">Scutellospora calospora</name>
    <dbReference type="NCBI Taxonomy" id="85575"/>
    <lineage>
        <taxon>Eukaryota</taxon>
        <taxon>Fungi</taxon>
        <taxon>Fungi incertae sedis</taxon>
        <taxon>Mucoromycota</taxon>
        <taxon>Glomeromycotina</taxon>
        <taxon>Glomeromycetes</taxon>
        <taxon>Diversisporales</taxon>
        <taxon>Gigasporaceae</taxon>
        <taxon>Scutellospora</taxon>
    </lineage>
</organism>
<dbReference type="Proteomes" id="UP000789860">
    <property type="component" value="Unassembled WGS sequence"/>
</dbReference>
<keyword evidence="2" id="KW-1185">Reference proteome</keyword>
<name>A0ACA9KM19_9GLOM</name>
<protein>
    <submittedName>
        <fullName evidence="1">7731_t:CDS:1</fullName>
    </submittedName>
</protein>
<gene>
    <name evidence="1" type="ORF">SCALOS_LOCUS2439</name>
</gene>
<accession>A0ACA9KM19</accession>
<dbReference type="EMBL" id="CAJVPM010002174">
    <property type="protein sequence ID" value="CAG8481408.1"/>
    <property type="molecule type" value="Genomic_DNA"/>
</dbReference>
<sequence length="209" mass="23446">MTYTRENFLQSNNKENQVQPVKNTTREQNKAVSKQILDINTNAVPKNSLGNQEEKAQEISRDINHNDNYSDEYHSDKHLSDDDISVEELPLNQQLETKAIQDDKAARMNEKENLSVGHVNQSEVASSSSSSSEGATIDNEVVAKERDAEDKIESNDMQLTVQESSHIEVTEEILWSNTNSKISSDISKPHSLPSKNVSEISKEAVLVHQ</sequence>
<evidence type="ECO:0000313" key="1">
    <source>
        <dbReference type="EMBL" id="CAG8481408.1"/>
    </source>
</evidence>
<proteinExistence type="predicted"/>